<dbReference type="PROSITE" id="PS50113">
    <property type="entry name" value="PAC"/>
    <property type="match status" value="1"/>
</dbReference>
<organism evidence="12 13">
    <name type="scientific">Glaciecola siphonariae</name>
    <dbReference type="NCBI Taxonomy" id="521012"/>
    <lineage>
        <taxon>Bacteria</taxon>
        <taxon>Pseudomonadati</taxon>
        <taxon>Pseudomonadota</taxon>
        <taxon>Gammaproteobacteria</taxon>
        <taxon>Alteromonadales</taxon>
        <taxon>Alteromonadaceae</taxon>
        <taxon>Glaciecola</taxon>
    </lineage>
</organism>
<dbReference type="CDD" id="cd00130">
    <property type="entry name" value="PAS"/>
    <property type="match status" value="2"/>
</dbReference>
<dbReference type="PROSITE" id="PS50109">
    <property type="entry name" value="HIS_KIN"/>
    <property type="match status" value="1"/>
</dbReference>
<dbReference type="SUPFAM" id="SSF55874">
    <property type="entry name" value="ATPase domain of HSP90 chaperone/DNA topoisomerase II/histidine kinase"/>
    <property type="match status" value="1"/>
</dbReference>
<dbReference type="PANTHER" id="PTHR43047:SF72">
    <property type="entry name" value="OSMOSENSING HISTIDINE PROTEIN KINASE SLN1"/>
    <property type="match status" value="1"/>
</dbReference>
<keyword evidence="5" id="KW-0418">Kinase</keyword>
<feature type="domain" description="PAS" evidence="10">
    <location>
        <begin position="243"/>
        <end position="315"/>
    </location>
</feature>
<dbReference type="InterPro" id="IPR003594">
    <property type="entry name" value="HATPase_dom"/>
</dbReference>
<dbReference type="SMART" id="SM00387">
    <property type="entry name" value="HATPase_c"/>
    <property type="match status" value="1"/>
</dbReference>
<evidence type="ECO:0000313" key="12">
    <source>
        <dbReference type="EMBL" id="MFC4701331.1"/>
    </source>
</evidence>
<evidence type="ECO:0000259" key="10">
    <source>
        <dbReference type="PROSITE" id="PS50112"/>
    </source>
</evidence>
<dbReference type="InterPro" id="IPR035965">
    <property type="entry name" value="PAS-like_dom_sf"/>
</dbReference>
<feature type="domain" description="Histidine kinase" evidence="8">
    <location>
        <begin position="402"/>
        <end position="628"/>
    </location>
</feature>
<feature type="domain" description="Response regulatory" evidence="9">
    <location>
        <begin position="656"/>
        <end position="778"/>
    </location>
</feature>
<dbReference type="InterPro" id="IPR011006">
    <property type="entry name" value="CheY-like_superfamily"/>
</dbReference>
<dbReference type="EMBL" id="JBHSGU010000009">
    <property type="protein sequence ID" value="MFC4701331.1"/>
    <property type="molecule type" value="Genomic_DNA"/>
</dbReference>
<dbReference type="Pfam" id="PF13426">
    <property type="entry name" value="PAS_9"/>
    <property type="match status" value="1"/>
</dbReference>
<evidence type="ECO:0000256" key="5">
    <source>
        <dbReference type="ARBA" id="ARBA00022777"/>
    </source>
</evidence>
<evidence type="ECO:0000256" key="6">
    <source>
        <dbReference type="PROSITE-ProRule" id="PRU00169"/>
    </source>
</evidence>
<dbReference type="EC" id="2.7.13.3" evidence="2"/>
<dbReference type="Gene3D" id="1.10.287.130">
    <property type="match status" value="1"/>
</dbReference>
<dbReference type="PANTHER" id="PTHR43047">
    <property type="entry name" value="TWO-COMPONENT HISTIDINE PROTEIN KINASE"/>
    <property type="match status" value="1"/>
</dbReference>
<keyword evidence="7" id="KW-0175">Coiled coil</keyword>
<dbReference type="SUPFAM" id="SSF47384">
    <property type="entry name" value="Homodimeric domain of signal transducing histidine kinase"/>
    <property type="match status" value="1"/>
</dbReference>
<evidence type="ECO:0000259" key="11">
    <source>
        <dbReference type="PROSITE" id="PS50113"/>
    </source>
</evidence>
<dbReference type="InterPro" id="IPR000014">
    <property type="entry name" value="PAS"/>
</dbReference>
<feature type="coiled-coil region" evidence="7">
    <location>
        <begin position="358"/>
        <end position="385"/>
    </location>
</feature>
<dbReference type="InterPro" id="IPR001789">
    <property type="entry name" value="Sig_transdc_resp-reg_receiver"/>
</dbReference>
<dbReference type="Pfam" id="PF08447">
    <property type="entry name" value="PAS_3"/>
    <property type="match status" value="2"/>
</dbReference>
<dbReference type="SMART" id="SM00091">
    <property type="entry name" value="PAS"/>
    <property type="match status" value="2"/>
</dbReference>
<dbReference type="Proteomes" id="UP001595897">
    <property type="component" value="Unassembled WGS sequence"/>
</dbReference>
<protein>
    <recommendedName>
        <fullName evidence="2">histidine kinase</fullName>
        <ecNumber evidence="2">2.7.13.3</ecNumber>
    </recommendedName>
</protein>
<keyword evidence="4" id="KW-0808">Transferase</keyword>
<dbReference type="CDD" id="cd16922">
    <property type="entry name" value="HATPase_EvgS-ArcB-TorS-like"/>
    <property type="match status" value="1"/>
</dbReference>
<dbReference type="InterPro" id="IPR000700">
    <property type="entry name" value="PAS-assoc_C"/>
</dbReference>
<dbReference type="Pfam" id="PF00072">
    <property type="entry name" value="Response_reg"/>
    <property type="match status" value="1"/>
</dbReference>
<evidence type="ECO:0000256" key="4">
    <source>
        <dbReference type="ARBA" id="ARBA00022679"/>
    </source>
</evidence>
<dbReference type="InterPro" id="IPR036097">
    <property type="entry name" value="HisK_dim/P_sf"/>
</dbReference>
<dbReference type="SUPFAM" id="SSF55785">
    <property type="entry name" value="PYP-like sensor domain (PAS domain)"/>
    <property type="match status" value="3"/>
</dbReference>
<dbReference type="InterPro" id="IPR003661">
    <property type="entry name" value="HisK_dim/P_dom"/>
</dbReference>
<dbReference type="SMART" id="SM00448">
    <property type="entry name" value="REC"/>
    <property type="match status" value="1"/>
</dbReference>
<feature type="modified residue" description="4-aspartylphosphate" evidence="6">
    <location>
        <position position="708"/>
    </location>
</feature>
<accession>A0ABV9LXN2</accession>
<feature type="domain" description="PAC" evidence="11">
    <location>
        <begin position="318"/>
        <end position="370"/>
    </location>
</feature>
<keyword evidence="3 6" id="KW-0597">Phosphoprotein</keyword>
<keyword evidence="13" id="KW-1185">Reference proteome</keyword>
<dbReference type="PROSITE" id="PS50112">
    <property type="entry name" value="PAS"/>
    <property type="match status" value="1"/>
</dbReference>
<dbReference type="SUPFAM" id="SSF52172">
    <property type="entry name" value="CheY-like"/>
    <property type="match status" value="1"/>
</dbReference>
<dbReference type="RefSeq" id="WP_382409716.1">
    <property type="nucleotide sequence ID" value="NZ_JBHSGU010000009.1"/>
</dbReference>
<evidence type="ECO:0000313" key="13">
    <source>
        <dbReference type="Proteomes" id="UP001595897"/>
    </source>
</evidence>
<comment type="catalytic activity">
    <reaction evidence="1">
        <text>ATP + protein L-histidine = ADP + protein N-phospho-L-histidine.</text>
        <dbReference type="EC" id="2.7.13.3"/>
    </reaction>
</comment>
<dbReference type="Pfam" id="PF02518">
    <property type="entry name" value="HATPase_c"/>
    <property type="match status" value="1"/>
</dbReference>
<dbReference type="PRINTS" id="PR00344">
    <property type="entry name" value="BCTRLSENSOR"/>
</dbReference>
<dbReference type="Gene3D" id="2.10.70.100">
    <property type="match status" value="1"/>
</dbReference>
<name>A0ABV9LXN2_9ALTE</name>
<dbReference type="CDD" id="cd00082">
    <property type="entry name" value="HisKA"/>
    <property type="match status" value="1"/>
</dbReference>
<dbReference type="Gene3D" id="3.40.50.2300">
    <property type="match status" value="1"/>
</dbReference>
<dbReference type="InterPro" id="IPR036890">
    <property type="entry name" value="HATPase_C_sf"/>
</dbReference>
<dbReference type="PROSITE" id="PS50110">
    <property type="entry name" value="RESPONSE_REGULATORY"/>
    <property type="match status" value="1"/>
</dbReference>
<evidence type="ECO:0000259" key="9">
    <source>
        <dbReference type="PROSITE" id="PS50110"/>
    </source>
</evidence>
<evidence type="ECO:0000256" key="3">
    <source>
        <dbReference type="ARBA" id="ARBA00022553"/>
    </source>
</evidence>
<evidence type="ECO:0000256" key="7">
    <source>
        <dbReference type="SAM" id="Coils"/>
    </source>
</evidence>
<evidence type="ECO:0000259" key="8">
    <source>
        <dbReference type="PROSITE" id="PS50109"/>
    </source>
</evidence>
<dbReference type="InterPro" id="IPR013655">
    <property type="entry name" value="PAS_fold_3"/>
</dbReference>
<dbReference type="SMART" id="SM00388">
    <property type="entry name" value="HisKA"/>
    <property type="match status" value="1"/>
</dbReference>
<proteinExistence type="predicted"/>
<dbReference type="Pfam" id="PF00512">
    <property type="entry name" value="HisKA"/>
    <property type="match status" value="1"/>
</dbReference>
<dbReference type="Gene3D" id="3.30.565.10">
    <property type="entry name" value="Histidine kinase-like ATPase, C-terminal domain"/>
    <property type="match status" value="1"/>
</dbReference>
<sequence>MLSAFSFFKDVNCVFIRLDDAFLIQQCNQYTLSNTVANADEMLNHKFEAFFHIDDQEDVSSILAQVSKPEVTNRRFVHRWQQAGGSHIWLEWFIVPDDDGKHFYVKGEDVSEHKRVKSALTAIETVTDTGYWEIDLDTNHVYWSDQVHRIHETDARTFRPKVEDGISFYHPDAIPTLLDAVEGLKRSGKSYSVDLKFITSKGKNLVVNATGFSETVDGKVVRNFGTFKDLTKQKEDDIMRQRLEQRIVLALKAANIGVWEYDILHDELTWDDRLFDIYGRSRESFQGKLDDWIKSVHPDDLDEALAAFNKAVQSHTYFNHKFRVVTEGGDTRYVHGMSAFIYDDHSTPIKATGINIDLTEAQEMNAKLEATIERAEKSASLARDLAKKAQTADLQKSAFLANMSHEIRTPISGVIGLVEMLIDNQETDKLSKQEHHHYLNLVKNSSKHLLNIISDILDFSKIEAGKITIVKQNFVLKKLLNDLLDDFKYQASDKGLDFDFKAHNLSDEIFCGDPLRLKQILYNLLGNAIKFTQTGGIKVRVRINQRDEEHVEFICSIIDTGVGIAQDKLDILFMPFEQVDTSATRASQGTGLGLSITRKLIDLMSGDITVTSQEVLGSNFTVKLPFEKVKDQQQANQDIKQTQLEADNITQHKNLHVLVAEDNDVNQVVIKSLLEQLHITCMLAENGEQTIACLSQYPPEHFDFILMDCQMPVMDGFEATYQIRNSAKLATYKNIPIIALTANAMADDKKRCLDTGMNEYLAKPVSKEQLSQTIASLLAK</sequence>
<comment type="caution">
    <text evidence="12">The sequence shown here is derived from an EMBL/GenBank/DDBJ whole genome shotgun (WGS) entry which is preliminary data.</text>
</comment>
<dbReference type="Gene3D" id="3.30.450.20">
    <property type="entry name" value="PAS domain"/>
    <property type="match status" value="3"/>
</dbReference>
<dbReference type="CDD" id="cd17546">
    <property type="entry name" value="REC_hyHK_CKI1_RcsC-like"/>
    <property type="match status" value="1"/>
</dbReference>
<reference evidence="13" key="1">
    <citation type="journal article" date="2019" name="Int. J. Syst. Evol. Microbiol.">
        <title>The Global Catalogue of Microorganisms (GCM) 10K type strain sequencing project: providing services to taxonomists for standard genome sequencing and annotation.</title>
        <authorList>
            <consortium name="The Broad Institute Genomics Platform"/>
            <consortium name="The Broad Institute Genome Sequencing Center for Infectious Disease"/>
            <person name="Wu L."/>
            <person name="Ma J."/>
        </authorList>
    </citation>
    <scope>NUCLEOTIDE SEQUENCE [LARGE SCALE GENOMIC DNA]</scope>
    <source>
        <strain evidence="13">KACC 12507</strain>
    </source>
</reference>
<dbReference type="InterPro" id="IPR005467">
    <property type="entry name" value="His_kinase_dom"/>
</dbReference>
<gene>
    <name evidence="12" type="ORF">ACFO4O_14265</name>
</gene>
<evidence type="ECO:0000256" key="2">
    <source>
        <dbReference type="ARBA" id="ARBA00012438"/>
    </source>
</evidence>
<dbReference type="InterPro" id="IPR004358">
    <property type="entry name" value="Sig_transdc_His_kin-like_C"/>
</dbReference>
<evidence type="ECO:0000256" key="1">
    <source>
        <dbReference type="ARBA" id="ARBA00000085"/>
    </source>
</evidence>